<keyword evidence="5" id="KW-1185">Reference proteome</keyword>
<keyword evidence="2 4" id="KW-0808">Transferase</keyword>
<gene>
    <name evidence="4" type="ORF">M911_13945</name>
</gene>
<reference evidence="4 5" key="1">
    <citation type="journal article" date="2014" name="J Genomics">
        <title>Draft Genome Sequence of the Extremely Halophilic Phototrophic Purple Sulfur Bacterium Halorhodospira halochloris.</title>
        <authorList>
            <person name="Singh K.S."/>
            <person name="Kirksey J."/>
            <person name="Hoff W.D."/>
            <person name="Deole R."/>
        </authorList>
    </citation>
    <scope>NUCLEOTIDE SEQUENCE [LARGE SCALE GENOMIC DNA]</scope>
    <source>
        <strain evidence="4 5">A</strain>
    </source>
</reference>
<protein>
    <submittedName>
        <fullName evidence="4">Glycosyl transferase family 1</fullName>
    </submittedName>
</protein>
<dbReference type="HOGENOM" id="CLU_692271_0_0_6"/>
<dbReference type="Pfam" id="PF06722">
    <property type="entry name" value="EryCIII-like_C"/>
    <property type="match status" value="1"/>
</dbReference>
<dbReference type="InterPro" id="IPR050271">
    <property type="entry name" value="UDP-glycosyltransferase"/>
</dbReference>
<sequence>MPASTSDTPRPRILFVGEAVTLAHIVRPMVLCRSLPSNEYQVAFACDARYLGLFDAVPQELHPLETVSSQDFIENLAKGRPVYDAPTLRRYVEADRELLDTFQPDLVVGDFRISLGVSARLAGIPYVTITNAYWSPYSRLGFPLPEHPLTRVIGVRPAEFFFQRLQPMIFAMHARPMNRVRREYGLPSLGHDLRTAYSDADVTLYADIPEFIPTAPLPENHQWLGPILWSPEGTKPEWWEQIPEHQPIVYVALGSSGQNRQILPRVLEALARLPVTVMAATAGSRLANVPDNAYVADFLPGTEAAAKASLVICNGGSLSTQQALAAGVPVLGIADNMDQHLNMSCMEREGVGIRVRAGQATADRVHEAVSTILTEGGYRERAANWAPVVNSRDSAAWFASRVPEWLSLGKRG</sequence>
<dbReference type="AlphaFoldDB" id="W8KWZ1"/>
<dbReference type="GO" id="GO:0016758">
    <property type="term" value="F:hexosyltransferase activity"/>
    <property type="evidence" value="ECO:0007669"/>
    <property type="project" value="UniProtKB-ARBA"/>
</dbReference>
<dbReference type="FunFam" id="3.40.50.2000:FF:000072">
    <property type="entry name" value="Glycosyl transferase"/>
    <property type="match status" value="1"/>
</dbReference>
<dbReference type="PANTHER" id="PTHR48043">
    <property type="entry name" value="EG:EG0003.4 PROTEIN-RELATED"/>
    <property type="match status" value="1"/>
</dbReference>
<name>W8KWZ1_9GAMM</name>
<dbReference type="Gene3D" id="3.40.50.2000">
    <property type="entry name" value="Glycogen Phosphorylase B"/>
    <property type="match status" value="2"/>
</dbReference>
<keyword evidence="1" id="KW-0328">Glycosyltransferase</keyword>
<dbReference type="PATRIC" id="fig|1354791.3.peg.133"/>
<dbReference type="EMBL" id="CP007268">
    <property type="protein sequence ID" value="AHK80071.1"/>
    <property type="molecule type" value="Genomic_DNA"/>
</dbReference>
<organism evidence="4 5">
    <name type="scientific">Ectothiorhodospira haloalkaliphila</name>
    <dbReference type="NCBI Taxonomy" id="421628"/>
    <lineage>
        <taxon>Bacteria</taxon>
        <taxon>Pseudomonadati</taxon>
        <taxon>Pseudomonadota</taxon>
        <taxon>Gammaproteobacteria</taxon>
        <taxon>Chromatiales</taxon>
        <taxon>Ectothiorhodospiraceae</taxon>
        <taxon>Ectothiorhodospira</taxon>
    </lineage>
</organism>
<dbReference type="CDD" id="cd03784">
    <property type="entry name" value="GT1_Gtf-like"/>
    <property type="match status" value="1"/>
</dbReference>
<feature type="domain" description="Erythromycin biosynthesis protein CIII-like C-terminal" evidence="3">
    <location>
        <begin position="266"/>
        <end position="386"/>
    </location>
</feature>
<dbReference type="InterPro" id="IPR010610">
    <property type="entry name" value="EryCIII-like_C"/>
</dbReference>
<dbReference type="SUPFAM" id="SSF53756">
    <property type="entry name" value="UDP-Glycosyltransferase/glycogen phosphorylase"/>
    <property type="match status" value="1"/>
</dbReference>
<evidence type="ECO:0000313" key="5">
    <source>
        <dbReference type="Proteomes" id="UP000019442"/>
    </source>
</evidence>
<dbReference type="KEGG" id="hhc:M911_13945"/>
<proteinExistence type="predicted"/>
<dbReference type="PANTHER" id="PTHR48043:SF145">
    <property type="entry name" value="FI06409P-RELATED"/>
    <property type="match status" value="1"/>
</dbReference>
<dbReference type="InterPro" id="IPR002213">
    <property type="entry name" value="UDP_glucos_trans"/>
</dbReference>
<dbReference type="Proteomes" id="UP000019442">
    <property type="component" value="Chromosome"/>
</dbReference>
<dbReference type="GO" id="GO:0008194">
    <property type="term" value="F:UDP-glycosyltransferase activity"/>
    <property type="evidence" value="ECO:0007669"/>
    <property type="project" value="InterPro"/>
</dbReference>
<evidence type="ECO:0000259" key="3">
    <source>
        <dbReference type="Pfam" id="PF06722"/>
    </source>
</evidence>
<reference evidence="5" key="2">
    <citation type="submission" date="2014-02" db="EMBL/GenBank/DDBJ databases">
        <title>Draft Genome Sequence of extremely halophilic bacteria Halorhodospira halochloris.</title>
        <authorList>
            <person name="Singh K.S."/>
        </authorList>
    </citation>
    <scope>NUCLEOTIDE SEQUENCE [LARGE SCALE GENOMIC DNA]</scope>
    <source>
        <strain evidence="5">A</strain>
    </source>
</reference>
<dbReference type="OrthoDB" id="6620093at2"/>
<accession>W8KWZ1</accession>
<evidence type="ECO:0000256" key="2">
    <source>
        <dbReference type="ARBA" id="ARBA00022679"/>
    </source>
</evidence>
<evidence type="ECO:0000256" key="1">
    <source>
        <dbReference type="ARBA" id="ARBA00022676"/>
    </source>
</evidence>
<evidence type="ECO:0000313" key="4">
    <source>
        <dbReference type="EMBL" id="AHK80071.1"/>
    </source>
</evidence>